<comment type="catalytic activity">
    <reaction evidence="1 8 10">
        <text>Release of N-terminal proline from a peptide.</text>
        <dbReference type="EC" id="3.4.11.5"/>
    </reaction>
</comment>
<dbReference type="Proteomes" id="UP000887568">
    <property type="component" value="Unplaced"/>
</dbReference>
<keyword evidence="7 8" id="KW-0378">Hydrolase</keyword>
<evidence type="ECO:0000256" key="6">
    <source>
        <dbReference type="ARBA" id="ARBA00022670"/>
    </source>
</evidence>
<evidence type="ECO:0000259" key="11">
    <source>
        <dbReference type="Pfam" id="PF00561"/>
    </source>
</evidence>
<dbReference type="OMA" id="ELRWFYQ"/>
<evidence type="ECO:0000256" key="9">
    <source>
        <dbReference type="PIRSR" id="PIRSR006431-1"/>
    </source>
</evidence>
<dbReference type="GO" id="GO:0006508">
    <property type="term" value="P:proteolysis"/>
    <property type="evidence" value="ECO:0007669"/>
    <property type="project" value="UniProtKB-KW"/>
</dbReference>
<feature type="domain" description="AB hydrolase-1" evidence="11">
    <location>
        <begin position="64"/>
        <end position="324"/>
    </location>
</feature>
<keyword evidence="13" id="KW-1185">Reference proteome</keyword>
<evidence type="ECO:0000256" key="3">
    <source>
        <dbReference type="ARBA" id="ARBA00010088"/>
    </source>
</evidence>
<organism evidence="12 13">
    <name type="scientific">Patiria miniata</name>
    <name type="common">Bat star</name>
    <name type="synonym">Asterina miniata</name>
    <dbReference type="NCBI Taxonomy" id="46514"/>
    <lineage>
        <taxon>Eukaryota</taxon>
        <taxon>Metazoa</taxon>
        <taxon>Echinodermata</taxon>
        <taxon>Eleutherozoa</taxon>
        <taxon>Asterozoa</taxon>
        <taxon>Asteroidea</taxon>
        <taxon>Valvatacea</taxon>
        <taxon>Valvatida</taxon>
        <taxon>Asterinidae</taxon>
        <taxon>Patiria</taxon>
    </lineage>
</organism>
<dbReference type="InterPro" id="IPR002410">
    <property type="entry name" value="Peptidase_S33"/>
</dbReference>
<dbReference type="InterPro" id="IPR005944">
    <property type="entry name" value="Pro_iminopeptidase"/>
</dbReference>
<name>A0A913Z1W1_PATMI</name>
<evidence type="ECO:0000256" key="1">
    <source>
        <dbReference type="ARBA" id="ARBA00001585"/>
    </source>
</evidence>
<dbReference type="EC" id="3.4.11.5" evidence="8 10"/>
<dbReference type="GO" id="GO:0005737">
    <property type="term" value="C:cytoplasm"/>
    <property type="evidence" value="ECO:0007669"/>
    <property type="project" value="UniProtKB-SubCell"/>
</dbReference>
<feature type="active site" description="Nucleophile" evidence="9">
    <location>
        <position position="139"/>
    </location>
</feature>
<dbReference type="GeneID" id="119719333"/>
<evidence type="ECO:0000256" key="8">
    <source>
        <dbReference type="PIRNR" id="PIRNR006431"/>
    </source>
</evidence>
<dbReference type="PIRSF" id="PIRSF006431">
    <property type="entry name" value="Pept_S33"/>
    <property type="match status" value="1"/>
</dbReference>
<evidence type="ECO:0000256" key="10">
    <source>
        <dbReference type="RuleBase" id="RU003421"/>
    </source>
</evidence>
<dbReference type="PANTHER" id="PTHR43722">
    <property type="entry name" value="PROLINE IMINOPEPTIDASE"/>
    <property type="match status" value="1"/>
</dbReference>
<dbReference type="Pfam" id="PF00561">
    <property type="entry name" value="Abhydrolase_1"/>
    <property type="match status" value="1"/>
</dbReference>
<keyword evidence="4 8" id="KW-0031">Aminopeptidase</keyword>
<dbReference type="EnsemblMetazoa" id="XM_038188747.1">
    <property type="protein sequence ID" value="XP_038044675.1"/>
    <property type="gene ID" value="LOC119719333"/>
</dbReference>
<evidence type="ECO:0000256" key="5">
    <source>
        <dbReference type="ARBA" id="ARBA00022490"/>
    </source>
</evidence>
<reference evidence="12" key="1">
    <citation type="submission" date="2022-11" db="UniProtKB">
        <authorList>
            <consortium name="EnsemblMetazoa"/>
        </authorList>
    </citation>
    <scope>IDENTIFICATION</scope>
</reference>
<dbReference type="Gene3D" id="3.40.50.1820">
    <property type="entry name" value="alpha/beta hydrolase"/>
    <property type="match status" value="1"/>
</dbReference>
<feature type="active site" evidence="9">
    <location>
        <position position="295"/>
    </location>
</feature>
<dbReference type="AlphaFoldDB" id="A0A913Z1W1"/>
<evidence type="ECO:0000256" key="7">
    <source>
        <dbReference type="ARBA" id="ARBA00022801"/>
    </source>
</evidence>
<dbReference type="RefSeq" id="XP_038044675.1">
    <property type="nucleotide sequence ID" value="XM_038188747.1"/>
</dbReference>
<sequence length="343" mass="39538">MLRRFFTRSLNKSNVKFNKSSRNLGRNMAETSMYPPIEPYDTGRLKVDDIHELYYEQSGKPDGNPILFVHGGPGGGSSPADRCYFDPQFYRIVIFDQRGSGKSTPAAELRNNTSWHLVKDIETVREHLKIDQWVIFGGSWGATLSLLYAEIYTKRVKAMVLRGVFTFQPKEIKWLYQEGASYFYPDHWDSYISVIPEEERGDLVTAYHKRLTGDDEDVKMTCARAWSLWECSVSKLVPDKEAAIKVTNDLWVTQFARIESHYMINRGFLESDRYILDNAIKLKDIPCSIVQGRYDIVCPPESAFKLHQILPKSELHFLIAGHFSKEPLIQESLVKSTDKYKTL</sequence>
<evidence type="ECO:0000256" key="4">
    <source>
        <dbReference type="ARBA" id="ARBA00022438"/>
    </source>
</evidence>
<feature type="active site" description="Proton donor" evidence="9">
    <location>
        <position position="322"/>
    </location>
</feature>
<dbReference type="GO" id="GO:0004177">
    <property type="term" value="F:aminopeptidase activity"/>
    <property type="evidence" value="ECO:0007669"/>
    <property type="project" value="UniProtKB-UniRule"/>
</dbReference>
<dbReference type="OrthoDB" id="10249433at2759"/>
<evidence type="ECO:0000313" key="13">
    <source>
        <dbReference type="Proteomes" id="UP000887568"/>
    </source>
</evidence>
<dbReference type="NCBIfam" id="TIGR01249">
    <property type="entry name" value="pro_imino_pep_1"/>
    <property type="match status" value="1"/>
</dbReference>
<dbReference type="PRINTS" id="PR00793">
    <property type="entry name" value="PROAMNOPTASE"/>
</dbReference>
<comment type="similarity">
    <text evidence="3 8 10">Belongs to the peptidase S33 family.</text>
</comment>
<evidence type="ECO:0000313" key="12">
    <source>
        <dbReference type="EnsemblMetazoa" id="XP_038044675.1"/>
    </source>
</evidence>
<keyword evidence="6 8" id="KW-0645">Protease</keyword>
<protein>
    <recommendedName>
        <fullName evidence="8 10">Proline iminopeptidase</fullName>
        <shortName evidence="8">PIP</shortName>
        <ecNumber evidence="8 10">3.4.11.5</ecNumber>
    </recommendedName>
    <alternativeName>
        <fullName evidence="8">Prolyl aminopeptidase</fullName>
    </alternativeName>
</protein>
<proteinExistence type="inferred from homology"/>
<evidence type="ECO:0000256" key="2">
    <source>
        <dbReference type="ARBA" id="ARBA00004496"/>
    </source>
</evidence>
<comment type="subcellular location">
    <subcellularLocation>
        <location evidence="2 8">Cytoplasm</location>
    </subcellularLocation>
</comment>
<dbReference type="SUPFAM" id="SSF53474">
    <property type="entry name" value="alpha/beta-Hydrolases"/>
    <property type="match status" value="1"/>
</dbReference>
<keyword evidence="5 8" id="KW-0963">Cytoplasm</keyword>
<accession>A0A913Z1W1</accession>
<dbReference type="PANTHER" id="PTHR43722:SF1">
    <property type="entry name" value="PROLINE IMINOPEPTIDASE"/>
    <property type="match status" value="1"/>
</dbReference>
<dbReference type="InterPro" id="IPR000073">
    <property type="entry name" value="AB_hydrolase_1"/>
</dbReference>
<dbReference type="InterPro" id="IPR029058">
    <property type="entry name" value="AB_hydrolase_fold"/>
</dbReference>